<dbReference type="RefSeq" id="WP_078932447.1">
    <property type="nucleotide sequence ID" value="NZ_FUWG01000003.1"/>
</dbReference>
<reference evidence="2 3" key="1">
    <citation type="submission" date="2017-02" db="EMBL/GenBank/DDBJ databases">
        <authorList>
            <person name="Peterson S.W."/>
        </authorList>
    </citation>
    <scope>NUCLEOTIDE SEQUENCE [LARGE SCALE GENOMIC DNA]</scope>
    <source>
        <strain evidence="2 3">ATCC BAA-908</strain>
    </source>
</reference>
<sequence length="548" mass="61515">MSENDNDKPCLVETGRGFSVKYKDRLLYSKYDPQKNILQTVQSLKILPGTLILALSPCLGYGLGELSEKLPEDCFIFAVERDEKLFYLTEINCAEKYNKEKKCILFSPEQLDELPALLNGLTSPFRGKFKRVLRIAFSAGAFLNEKFYTFFYSAMQKSIAQFWKNRITLVKFGKRYSRNFFRNISALKENYKIDGLFKSVSKPILVCGAGESLEIILSAEKNVSGKFYIIAVDAALRAFKAKNIHVDAVVCEESQIAISKAFIGCRQYADRAFASLSSCPEAASTAGKSTAFYTTVFDERNFLKQISASSILPAAVPPLGSVGLTAVYLSLCLRASNEVPVYITGLDFSFSPGKTHAKETFPSAQNLLELNRLNSKKSYASAFSAGTSTVSDINGRKTVTTVALNGYAELFKQFFCNARNLFDLRNCGLPLNLPNADFTTVSEHLSNENSFSCKQPVSPEKNAENEKISRFFRDEISALEELKDILSNGQNEDSRTRNERIKKLLECREYLYLHFPDGISSSLDIGFLKRIRAETDYFLKLFNQLRCL</sequence>
<dbReference type="Pfam" id="PF01973">
    <property type="entry name" value="MptE-like"/>
    <property type="match status" value="1"/>
</dbReference>
<dbReference type="Proteomes" id="UP000190423">
    <property type="component" value="Unassembled WGS sequence"/>
</dbReference>
<dbReference type="STRING" id="261392.SAMN02745149_00524"/>
<dbReference type="AlphaFoldDB" id="A0A1T4JKR2"/>
<dbReference type="InterPro" id="IPR002826">
    <property type="entry name" value="MptE-like"/>
</dbReference>
<dbReference type="PANTHER" id="PTHR41786">
    <property type="entry name" value="MOTILITY ACCESSORY FACTOR MAF"/>
    <property type="match status" value="1"/>
</dbReference>
<organism evidence="2 3">
    <name type="scientific">Treponema porcinum</name>
    <dbReference type="NCBI Taxonomy" id="261392"/>
    <lineage>
        <taxon>Bacteria</taxon>
        <taxon>Pseudomonadati</taxon>
        <taxon>Spirochaetota</taxon>
        <taxon>Spirochaetia</taxon>
        <taxon>Spirochaetales</taxon>
        <taxon>Treponemataceae</taxon>
        <taxon>Treponema</taxon>
    </lineage>
</organism>
<gene>
    <name evidence="2" type="ORF">SAMN02745149_00524</name>
</gene>
<dbReference type="OrthoDB" id="362850at2"/>
<dbReference type="GeneID" id="78315842"/>
<evidence type="ECO:0000313" key="3">
    <source>
        <dbReference type="Proteomes" id="UP000190423"/>
    </source>
</evidence>
<accession>A0A1T4JKR2</accession>
<proteinExistence type="predicted"/>
<dbReference type="PANTHER" id="PTHR41786:SF1">
    <property type="entry name" value="6-HYDROXYMETHYLPTERIN DIPHOSPHOKINASE MPTE-LIKE DOMAIN-CONTAINING PROTEIN"/>
    <property type="match status" value="1"/>
</dbReference>
<dbReference type="EMBL" id="FUWG01000003">
    <property type="protein sequence ID" value="SJZ30728.1"/>
    <property type="molecule type" value="Genomic_DNA"/>
</dbReference>
<keyword evidence="3" id="KW-1185">Reference proteome</keyword>
<evidence type="ECO:0000259" key="1">
    <source>
        <dbReference type="Pfam" id="PF01973"/>
    </source>
</evidence>
<name>A0A1T4JKR2_TREPO</name>
<evidence type="ECO:0000313" key="2">
    <source>
        <dbReference type="EMBL" id="SJZ30728.1"/>
    </source>
</evidence>
<feature type="domain" description="6-hydroxymethylpterin diphosphokinase MptE-like" evidence="1">
    <location>
        <begin position="179"/>
        <end position="351"/>
    </location>
</feature>
<protein>
    <recommendedName>
        <fullName evidence="1">6-hydroxymethylpterin diphosphokinase MptE-like domain-containing protein</fullName>
    </recommendedName>
</protein>